<dbReference type="GO" id="GO:0007165">
    <property type="term" value="P:signal transduction"/>
    <property type="evidence" value="ECO:0007669"/>
    <property type="project" value="UniProtKB-KW"/>
</dbReference>
<accession>A0A6G1LQ03</accession>
<dbReference type="InterPro" id="IPR004117">
    <property type="entry name" value="7tm6_olfct_rcpt"/>
</dbReference>
<dbReference type="PANTHER" id="PTHR21137:SF35">
    <property type="entry name" value="ODORANT RECEPTOR 19A-RELATED"/>
    <property type="match status" value="1"/>
</dbReference>
<protein>
    <recommendedName>
        <fullName evidence="10">Odorant receptor</fullName>
    </recommendedName>
</protein>
<feature type="transmembrane region" description="Helical" evidence="10">
    <location>
        <begin position="298"/>
        <end position="316"/>
    </location>
</feature>
<feature type="transmembrane region" description="Helical" evidence="10">
    <location>
        <begin position="361"/>
        <end position="389"/>
    </location>
</feature>
<feature type="transmembrane region" description="Helical" evidence="10">
    <location>
        <begin position="267"/>
        <end position="286"/>
    </location>
</feature>
<keyword evidence="8 10" id="KW-0675">Receptor</keyword>
<feature type="transmembrane region" description="Helical" evidence="10">
    <location>
        <begin position="31"/>
        <end position="49"/>
    </location>
</feature>
<evidence type="ECO:0000256" key="10">
    <source>
        <dbReference type="RuleBase" id="RU351113"/>
    </source>
</evidence>
<dbReference type="EMBL" id="SGBU01000040">
    <property type="protein sequence ID" value="KAF3054355.1"/>
    <property type="molecule type" value="Genomic_DNA"/>
</dbReference>
<dbReference type="PANTHER" id="PTHR21137">
    <property type="entry name" value="ODORANT RECEPTOR"/>
    <property type="match status" value="1"/>
</dbReference>
<name>A0A6G1LQ03_9HYME</name>
<evidence type="ECO:0000256" key="7">
    <source>
        <dbReference type="ARBA" id="ARBA00023136"/>
    </source>
</evidence>
<dbReference type="GO" id="GO:0005549">
    <property type="term" value="F:odorant binding"/>
    <property type="evidence" value="ECO:0007669"/>
    <property type="project" value="InterPro"/>
</dbReference>
<evidence type="ECO:0000256" key="9">
    <source>
        <dbReference type="ARBA" id="ARBA00023224"/>
    </source>
</evidence>
<dbReference type="GO" id="GO:0005886">
    <property type="term" value="C:plasma membrane"/>
    <property type="evidence" value="ECO:0007669"/>
    <property type="project" value="UniProtKB-SubCell"/>
</dbReference>
<keyword evidence="3 10" id="KW-0716">Sensory transduction</keyword>
<evidence type="ECO:0000256" key="8">
    <source>
        <dbReference type="ARBA" id="ARBA00023170"/>
    </source>
</evidence>
<keyword evidence="7 10" id="KW-0472">Membrane</keyword>
<keyword evidence="5 10" id="KW-0552">Olfaction</keyword>
<dbReference type="AlphaFoldDB" id="A0A6G1LQ03"/>
<feature type="transmembrane region" description="Helical" evidence="10">
    <location>
        <begin position="61"/>
        <end position="81"/>
    </location>
</feature>
<evidence type="ECO:0000256" key="6">
    <source>
        <dbReference type="ARBA" id="ARBA00022989"/>
    </source>
</evidence>
<comment type="subcellular location">
    <subcellularLocation>
        <location evidence="1 10">Cell membrane</location>
        <topology evidence="1 10">Multi-pass membrane protein</topology>
    </subcellularLocation>
</comment>
<evidence type="ECO:0000256" key="4">
    <source>
        <dbReference type="ARBA" id="ARBA00022692"/>
    </source>
</evidence>
<evidence type="ECO:0000256" key="3">
    <source>
        <dbReference type="ARBA" id="ARBA00022606"/>
    </source>
</evidence>
<keyword evidence="12" id="KW-1185">Reference proteome</keyword>
<feature type="transmembrane region" description="Helical" evidence="10">
    <location>
        <begin position="174"/>
        <end position="195"/>
    </location>
</feature>
<dbReference type="Pfam" id="PF02949">
    <property type="entry name" value="7tm_6"/>
    <property type="match status" value="1"/>
</dbReference>
<sequence>MDFFNNEYYGLTRKLMASIGLWPYQKRERRVVRVFCVTFVLVVAILLQLTTFTTHEYSTSLLIEVFSFTILCIIYVLKYNIVYFNSNQIKKLFDQIQRDWHLIKNTDELKIIQKYANKSRFFTIFSGSIVYPGTFAFISIIFIPDILNIIAPLDEPRQRQFPIHVELFVDSEKYFYLISILIMLAAFLGMTVLMATETMYMIFLQHTCGLFELVSCRLTYAFNKCLLRTTPSKPKCKLCTKLLNVFITHQHCLNFIEAVLCDFSTSYFVLCIFGVASLTLNMFRLLQAVTTHKISEAILTCLFVYAHFCYIFWLNYFGQDLINHSECFFQQIYDTPWYTAPLYAQKLLLITLQRSGKTTNILIGGLFIASFEGFSTLISMALSYTMVIYSTHI</sequence>
<organism evidence="11 12">
    <name type="scientific">Nylanderia fulva</name>
    <dbReference type="NCBI Taxonomy" id="613905"/>
    <lineage>
        <taxon>Eukaryota</taxon>
        <taxon>Metazoa</taxon>
        <taxon>Ecdysozoa</taxon>
        <taxon>Arthropoda</taxon>
        <taxon>Hexapoda</taxon>
        <taxon>Insecta</taxon>
        <taxon>Pterygota</taxon>
        <taxon>Neoptera</taxon>
        <taxon>Endopterygota</taxon>
        <taxon>Hymenoptera</taxon>
        <taxon>Apocrita</taxon>
        <taxon>Aculeata</taxon>
        <taxon>Formicoidea</taxon>
        <taxon>Formicidae</taxon>
        <taxon>Formicinae</taxon>
        <taxon>Nylanderia</taxon>
    </lineage>
</organism>
<dbReference type="GO" id="GO:0004984">
    <property type="term" value="F:olfactory receptor activity"/>
    <property type="evidence" value="ECO:0007669"/>
    <property type="project" value="InterPro"/>
</dbReference>
<keyword evidence="2" id="KW-1003">Cell membrane</keyword>
<comment type="caution">
    <text evidence="11">The sequence shown here is derived from an EMBL/GenBank/DDBJ whole genome shotgun (WGS) entry which is preliminary data.</text>
</comment>
<dbReference type="Proteomes" id="UP000479987">
    <property type="component" value="Unassembled WGS sequence"/>
</dbReference>
<evidence type="ECO:0000256" key="2">
    <source>
        <dbReference type="ARBA" id="ARBA00022475"/>
    </source>
</evidence>
<keyword evidence="4 10" id="KW-0812">Transmembrane</keyword>
<gene>
    <name evidence="11" type="primary">Or-270</name>
    <name evidence="11" type="synonym">Nful_v1.0-Or-270</name>
    <name evidence="11" type="ORF">NFUL_NFUL000273</name>
</gene>
<keyword evidence="6 10" id="KW-1133">Transmembrane helix</keyword>
<comment type="similarity">
    <text evidence="10">Belongs to the insect chemoreceptor superfamily. Heteromeric odorant receptor channel (TC 1.A.69) family.</text>
</comment>
<evidence type="ECO:0000256" key="5">
    <source>
        <dbReference type="ARBA" id="ARBA00022725"/>
    </source>
</evidence>
<evidence type="ECO:0000313" key="11">
    <source>
        <dbReference type="EMBL" id="KAF3054355.1"/>
    </source>
</evidence>
<feature type="transmembrane region" description="Helical" evidence="10">
    <location>
        <begin position="121"/>
        <end position="143"/>
    </location>
</feature>
<keyword evidence="9 10" id="KW-0807">Transducer</keyword>
<evidence type="ECO:0000313" key="12">
    <source>
        <dbReference type="Proteomes" id="UP000479987"/>
    </source>
</evidence>
<proteinExistence type="inferred from homology"/>
<reference evidence="11 12" key="1">
    <citation type="submission" date="2019-08" db="EMBL/GenBank/DDBJ databases">
        <title>High quality draft denovo assembly of Nylanderia fulva.</title>
        <authorList>
            <person name="Vargo E.L."/>
            <person name="Tarone A.M."/>
            <person name="Konganti K.R."/>
        </authorList>
    </citation>
    <scope>NUCLEOTIDE SEQUENCE [LARGE SCALE GENOMIC DNA]</scope>
    <source>
        <strain evidence="11">TAMU-Nful-2015</strain>
        <tissue evidence="11">Whole body</tissue>
    </source>
</reference>
<evidence type="ECO:0000256" key="1">
    <source>
        <dbReference type="ARBA" id="ARBA00004651"/>
    </source>
</evidence>